<evidence type="ECO:0000259" key="1">
    <source>
        <dbReference type="SMART" id="SM00966"/>
    </source>
</evidence>
<dbReference type="SUPFAM" id="SSF89447">
    <property type="entry name" value="AbrB/MazE/MraZ-like"/>
    <property type="match status" value="1"/>
</dbReference>
<dbReference type="NCBIfam" id="TIGR01439">
    <property type="entry name" value="lp_hng_hel_AbrB"/>
    <property type="match status" value="1"/>
</dbReference>
<dbReference type="RefSeq" id="WP_112258586.1">
    <property type="nucleotide sequence ID" value="NZ_QMIG01000011.1"/>
</dbReference>
<dbReference type="AlphaFoldDB" id="A0A329QNC4"/>
<reference evidence="2 3" key="1">
    <citation type="submission" date="2018-06" db="EMBL/GenBank/DDBJ databases">
        <title>Phytoactinopolyspora halophila sp. nov., a novel halophilic actinomycete isolated from a saline soil in China.</title>
        <authorList>
            <person name="Tang S.-K."/>
        </authorList>
    </citation>
    <scope>NUCLEOTIDE SEQUENCE [LARGE SCALE GENOMIC DNA]</scope>
    <source>
        <strain evidence="2 3">YIM 96934</strain>
    </source>
</reference>
<gene>
    <name evidence="2" type="ORF">DPM12_12095</name>
</gene>
<evidence type="ECO:0000313" key="2">
    <source>
        <dbReference type="EMBL" id="RAW13743.1"/>
    </source>
</evidence>
<evidence type="ECO:0000313" key="3">
    <source>
        <dbReference type="Proteomes" id="UP000250462"/>
    </source>
</evidence>
<dbReference type="EMBL" id="QMIG01000011">
    <property type="protein sequence ID" value="RAW13743.1"/>
    <property type="molecule type" value="Genomic_DNA"/>
</dbReference>
<keyword evidence="3" id="KW-1185">Reference proteome</keyword>
<dbReference type="InterPro" id="IPR037914">
    <property type="entry name" value="SpoVT-AbrB_sf"/>
</dbReference>
<dbReference type="Gene3D" id="2.10.260.10">
    <property type="match status" value="1"/>
</dbReference>
<dbReference type="InterPro" id="IPR007159">
    <property type="entry name" value="SpoVT-AbrB_dom"/>
</dbReference>
<organism evidence="2 3">
    <name type="scientific">Phytoactinopolyspora halophila</name>
    <dbReference type="NCBI Taxonomy" id="1981511"/>
    <lineage>
        <taxon>Bacteria</taxon>
        <taxon>Bacillati</taxon>
        <taxon>Actinomycetota</taxon>
        <taxon>Actinomycetes</taxon>
        <taxon>Jiangellales</taxon>
        <taxon>Jiangellaceae</taxon>
        <taxon>Phytoactinopolyspora</taxon>
    </lineage>
</organism>
<accession>A0A329QNC4</accession>
<dbReference type="OrthoDB" id="9812495at2"/>
<proteinExistence type="predicted"/>
<feature type="domain" description="SpoVT-AbrB" evidence="1">
    <location>
        <begin position="21"/>
        <end position="67"/>
    </location>
</feature>
<dbReference type="Pfam" id="PF04014">
    <property type="entry name" value="MazE_antitoxin"/>
    <property type="match status" value="1"/>
</dbReference>
<sequence>MPSEEDEAFYGPGGRGFYGAVTVSERGQIVIPAQARRDHGIEAGDKLLVLGDPEQGIALMKLEFLIRNLEGSSALLEQIQKHTQKGTDEAEPGDA</sequence>
<dbReference type="Proteomes" id="UP000250462">
    <property type="component" value="Unassembled WGS sequence"/>
</dbReference>
<name>A0A329QNC4_9ACTN</name>
<protein>
    <submittedName>
        <fullName evidence="2">AbrB family transcriptional regulator</fullName>
    </submittedName>
</protein>
<comment type="caution">
    <text evidence="2">The sequence shown here is derived from an EMBL/GenBank/DDBJ whole genome shotgun (WGS) entry which is preliminary data.</text>
</comment>
<dbReference type="GO" id="GO:0003677">
    <property type="term" value="F:DNA binding"/>
    <property type="evidence" value="ECO:0007669"/>
    <property type="project" value="InterPro"/>
</dbReference>
<dbReference type="SMART" id="SM00966">
    <property type="entry name" value="SpoVT_AbrB"/>
    <property type="match status" value="1"/>
</dbReference>